<keyword evidence="13" id="KW-0677">Repeat</keyword>
<feature type="repeat" description="TPR" evidence="20">
    <location>
        <begin position="1718"/>
        <end position="1751"/>
    </location>
</feature>
<keyword evidence="25" id="KW-1185">Reference proteome</keyword>
<dbReference type="Pfam" id="PF13432">
    <property type="entry name" value="TPR_16"/>
    <property type="match status" value="2"/>
</dbReference>
<dbReference type="Gene3D" id="1.25.40.10">
    <property type="entry name" value="Tetratricopeptide repeat domain"/>
    <property type="match status" value="4"/>
</dbReference>
<comment type="subcellular location">
    <subcellularLocation>
        <location evidence="4">Cytoplasm</location>
    </subcellularLocation>
    <subcellularLocation>
        <location evidence="3">Endoplasmic reticulum</location>
    </subcellularLocation>
    <subcellularLocation>
        <location evidence="2">Membrane</location>
        <topology evidence="2">Multi-pass membrane protein</topology>
    </subcellularLocation>
    <subcellularLocation>
        <location evidence="1">Nucleus</location>
    </subcellularLocation>
</comment>
<dbReference type="SUPFAM" id="SSF48371">
    <property type="entry name" value="ARM repeat"/>
    <property type="match status" value="1"/>
</dbReference>
<evidence type="ECO:0000256" key="7">
    <source>
        <dbReference type="ARBA" id="ARBA00007991"/>
    </source>
</evidence>
<evidence type="ECO:0000256" key="6">
    <source>
        <dbReference type="ARBA" id="ARBA00007882"/>
    </source>
</evidence>
<feature type="domain" description="Importin N-terminal" evidence="23">
    <location>
        <begin position="22"/>
        <end position="102"/>
    </location>
</feature>
<evidence type="ECO:0000313" key="24">
    <source>
        <dbReference type="EMBL" id="KAK2892940.1"/>
    </source>
</evidence>
<dbReference type="Gene3D" id="1.25.10.10">
    <property type="entry name" value="Leucine-rich Repeat Variant"/>
    <property type="match status" value="1"/>
</dbReference>
<dbReference type="InterPro" id="IPR058669">
    <property type="entry name" value="TPR_IPO7/11-like"/>
</dbReference>
<evidence type="ECO:0000259" key="23">
    <source>
        <dbReference type="PROSITE" id="PS50166"/>
    </source>
</evidence>
<evidence type="ECO:0000256" key="16">
    <source>
        <dbReference type="ARBA" id="ARBA00022927"/>
    </source>
</evidence>
<evidence type="ECO:0000256" key="22">
    <source>
        <dbReference type="SAM" id="Phobius"/>
    </source>
</evidence>
<evidence type="ECO:0000256" key="14">
    <source>
        <dbReference type="ARBA" id="ARBA00022803"/>
    </source>
</evidence>
<keyword evidence="19" id="KW-0539">Nucleus</keyword>
<dbReference type="Proteomes" id="UP001187343">
    <property type="component" value="Unassembled WGS sequence"/>
</dbReference>
<dbReference type="GO" id="GO:0031267">
    <property type="term" value="F:small GTPase binding"/>
    <property type="evidence" value="ECO:0007669"/>
    <property type="project" value="InterPro"/>
</dbReference>
<feature type="repeat" description="TPR" evidence="20">
    <location>
        <begin position="1585"/>
        <end position="1618"/>
    </location>
</feature>
<dbReference type="InterPro" id="IPR052943">
    <property type="entry name" value="TMTC_O-mannosyl-trnsfr"/>
</dbReference>
<keyword evidence="18 22" id="KW-0472">Membrane</keyword>
<evidence type="ECO:0000256" key="9">
    <source>
        <dbReference type="ARBA" id="ARBA00022448"/>
    </source>
</evidence>
<evidence type="ECO:0000256" key="4">
    <source>
        <dbReference type="ARBA" id="ARBA00004496"/>
    </source>
</evidence>
<dbReference type="PANTHER" id="PTHR44809:SF1">
    <property type="entry name" value="PROTEIN O-MANNOSYL-TRANSFERASE TMTC1"/>
    <property type="match status" value="1"/>
</dbReference>
<gene>
    <name evidence="24" type="ORF">Q8A67_012928</name>
</gene>
<dbReference type="GO" id="GO:0006886">
    <property type="term" value="P:intracellular protein transport"/>
    <property type="evidence" value="ECO:0007669"/>
    <property type="project" value="InterPro"/>
</dbReference>
<dbReference type="SUPFAM" id="SSF48452">
    <property type="entry name" value="TPR-like"/>
    <property type="match status" value="2"/>
</dbReference>
<dbReference type="EC" id="2.4.1.109" evidence="8"/>
<evidence type="ECO:0000256" key="20">
    <source>
        <dbReference type="PROSITE-ProRule" id="PRU00339"/>
    </source>
</evidence>
<dbReference type="InterPro" id="IPR011989">
    <property type="entry name" value="ARM-like"/>
</dbReference>
<name>A0AA88PL42_9TELE</name>
<dbReference type="InterPro" id="IPR013618">
    <property type="entry name" value="TMTC_DUF1736"/>
</dbReference>
<dbReference type="GO" id="GO:0005634">
    <property type="term" value="C:nucleus"/>
    <property type="evidence" value="ECO:0007669"/>
    <property type="project" value="UniProtKB-SubCell"/>
</dbReference>
<dbReference type="SMART" id="SM00913">
    <property type="entry name" value="IBN_N"/>
    <property type="match status" value="1"/>
</dbReference>
<feature type="region of interest" description="Disordered" evidence="21">
    <location>
        <begin position="1023"/>
        <end position="1047"/>
    </location>
</feature>
<evidence type="ECO:0000256" key="5">
    <source>
        <dbReference type="ARBA" id="ARBA00004922"/>
    </source>
</evidence>
<dbReference type="GO" id="GO:0006396">
    <property type="term" value="P:RNA processing"/>
    <property type="evidence" value="ECO:0007669"/>
    <property type="project" value="InterPro"/>
</dbReference>
<feature type="repeat" description="TPR" evidence="20">
    <location>
        <begin position="1785"/>
        <end position="1818"/>
    </location>
</feature>
<feature type="compositionally biased region" description="Polar residues" evidence="21">
    <location>
        <begin position="918"/>
        <end position="927"/>
    </location>
</feature>
<feature type="transmembrane region" description="Helical" evidence="22">
    <location>
        <begin position="1273"/>
        <end position="1293"/>
    </location>
</feature>
<evidence type="ECO:0000256" key="1">
    <source>
        <dbReference type="ARBA" id="ARBA00004123"/>
    </source>
</evidence>
<dbReference type="PROSITE" id="PS50005">
    <property type="entry name" value="TPR"/>
    <property type="match status" value="8"/>
</dbReference>
<evidence type="ECO:0000256" key="17">
    <source>
        <dbReference type="ARBA" id="ARBA00022989"/>
    </source>
</evidence>
<feature type="repeat" description="TPR" evidence="20">
    <location>
        <begin position="1650"/>
        <end position="1683"/>
    </location>
</feature>
<feature type="transmembrane region" description="Helical" evidence="22">
    <location>
        <begin position="1221"/>
        <end position="1239"/>
    </location>
</feature>
<comment type="similarity">
    <text evidence="7">Belongs to the importin beta family.</text>
</comment>
<dbReference type="InterPro" id="IPR003107">
    <property type="entry name" value="HAT"/>
</dbReference>
<feature type="transmembrane region" description="Helical" evidence="22">
    <location>
        <begin position="1456"/>
        <end position="1474"/>
    </location>
</feature>
<feature type="repeat" description="TPR" evidence="20">
    <location>
        <begin position="1684"/>
        <end position="1717"/>
    </location>
</feature>
<proteinExistence type="inferred from homology"/>
<feature type="transmembrane region" description="Helical" evidence="22">
    <location>
        <begin position="1412"/>
        <end position="1436"/>
    </location>
</feature>
<dbReference type="EMBL" id="JAUYZG010000012">
    <property type="protein sequence ID" value="KAK2892940.1"/>
    <property type="molecule type" value="Genomic_DNA"/>
</dbReference>
<comment type="pathway">
    <text evidence="5">Protein modification; protein glycosylation.</text>
</comment>
<keyword evidence="9" id="KW-0813">Transport</keyword>
<evidence type="ECO:0000256" key="10">
    <source>
        <dbReference type="ARBA" id="ARBA00022490"/>
    </source>
</evidence>
<feature type="transmembrane region" description="Helical" evidence="22">
    <location>
        <begin position="1540"/>
        <end position="1558"/>
    </location>
</feature>
<dbReference type="InterPro" id="IPR001494">
    <property type="entry name" value="Importin-beta_N"/>
</dbReference>
<evidence type="ECO:0000256" key="2">
    <source>
        <dbReference type="ARBA" id="ARBA00004141"/>
    </source>
</evidence>
<feature type="compositionally biased region" description="Basic and acidic residues" evidence="21">
    <location>
        <begin position="1023"/>
        <end position="1041"/>
    </location>
</feature>
<dbReference type="SMART" id="SM00028">
    <property type="entry name" value="TPR"/>
    <property type="match status" value="10"/>
</dbReference>
<feature type="compositionally biased region" description="Acidic residues" evidence="21">
    <location>
        <begin position="896"/>
        <end position="910"/>
    </location>
</feature>
<evidence type="ECO:0000256" key="19">
    <source>
        <dbReference type="ARBA" id="ARBA00023242"/>
    </source>
</evidence>
<feature type="transmembrane region" description="Helical" evidence="22">
    <location>
        <begin position="1514"/>
        <end position="1533"/>
    </location>
</feature>
<evidence type="ECO:0000256" key="13">
    <source>
        <dbReference type="ARBA" id="ARBA00022737"/>
    </source>
</evidence>
<evidence type="ECO:0000256" key="8">
    <source>
        <dbReference type="ARBA" id="ARBA00012839"/>
    </source>
</evidence>
<keyword evidence="14 20" id="KW-0802">TPR repeat</keyword>
<keyword evidence="11" id="KW-0808">Transferase</keyword>
<evidence type="ECO:0000256" key="3">
    <source>
        <dbReference type="ARBA" id="ARBA00004240"/>
    </source>
</evidence>
<evidence type="ECO:0000313" key="25">
    <source>
        <dbReference type="Proteomes" id="UP001187343"/>
    </source>
</evidence>
<evidence type="ECO:0000256" key="12">
    <source>
        <dbReference type="ARBA" id="ARBA00022692"/>
    </source>
</evidence>
<dbReference type="InterPro" id="IPR011990">
    <property type="entry name" value="TPR-like_helical_dom_sf"/>
</dbReference>
<dbReference type="PANTHER" id="PTHR44809">
    <property type="match status" value="1"/>
</dbReference>
<keyword evidence="15" id="KW-0256">Endoplasmic reticulum</keyword>
<evidence type="ECO:0000256" key="15">
    <source>
        <dbReference type="ARBA" id="ARBA00022824"/>
    </source>
</evidence>
<comment type="caution">
    <text evidence="24">The sequence shown here is derived from an EMBL/GenBank/DDBJ whole genome shotgun (WGS) entry which is preliminary data.</text>
</comment>
<feature type="repeat" description="TPR" evidence="20">
    <location>
        <begin position="1925"/>
        <end position="1958"/>
    </location>
</feature>
<keyword evidence="12 22" id="KW-0812">Transmembrane</keyword>
<feature type="compositionally biased region" description="Acidic residues" evidence="21">
    <location>
        <begin position="928"/>
        <end position="946"/>
    </location>
</feature>
<dbReference type="Pfam" id="PF03810">
    <property type="entry name" value="IBN_N"/>
    <property type="match status" value="1"/>
</dbReference>
<dbReference type="SMART" id="SM00386">
    <property type="entry name" value="HAT"/>
    <property type="match status" value="5"/>
</dbReference>
<dbReference type="InterPro" id="IPR013713">
    <property type="entry name" value="XPO2_central"/>
</dbReference>
<reference evidence="24" key="1">
    <citation type="submission" date="2023-08" db="EMBL/GenBank/DDBJ databases">
        <title>Chromosome-level Genome Assembly of mud carp (Cirrhinus molitorella).</title>
        <authorList>
            <person name="Liu H."/>
        </authorList>
    </citation>
    <scope>NUCLEOTIDE SEQUENCE</scope>
    <source>
        <strain evidence="24">Prfri</strain>
        <tissue evidence="24">Muscle</tissue>
    </source>
</reference>
<dbReference type="InterPro" id="IPR016024">
    <property type="entry name" value="ARM-type_fold"/>
</dbReference>
<feature type="transmembrane region" description="Helical" evidence="22">
    <location>
        <begin position="1486"/>
        <end position="1508"/>
    </location>
</feature>
<dbReference type="GO" id="GO:0005783">
    <property type="term" value="C:endoplasmic reticulum"/>
    <property type="evidence" value="ECO:0007669"/>
    <property type="project" value="UniProtKB-SubCell"/>
</dbReference>
<dbReference type="GO" id="GO:0016020">
    <property type="term" value="C:membrane"/>
    <property type="evidence" value="ECO:0007669"/>
    <property type="project" value="UniProtKB-SubCell"/>
</dbReference>
<dbReference type="GO" id="GO:0004169">
    <property type="term" value="F:dolichyl-phosphate-mannose-protein mannosyltransferase activity"/>
    <property type="evidence" value="ECO:0007669"/>
    <property type="project" value="UniProtKB-EC"/>
</dbReference>
<dbReference type="PROSITE" id="PS50293">
    <property type="entry name" value="TPR_REGION"/>
    <property type="match status" value="1"/>
</dbReference>
<dbReference type="FunFam" id="1.25.10.10:FF:000053">
    <property type="entry name" value="Importin 7"/>
    <property type="match status" value="1"/>
</dbReference>
<sequence length="1978" mass="224630">MDPNRIIQALKGTIDPNLRLAAENELNQSYKIINFAPTLLQIIVSDQVEFPVRQAAAIYLKNMVSQYWQDREPTLGEVVFPFNIHENDRGQIRENMVEAIIRCPESIRAQLTVCLRAIIKHDFPGRWTGVVDKINLYLQSQNSGSWYGSLLALYQLVKNYEFKKAEERDPLLAAMQIFLPRIQQLITQLLSDATFISVLIQKQILKIFHALVQYSLPLQLINNTVMTHWMEILRTVVDRDVPAETLEADEDDRPELIWWKCKKWALHILTRMFERYGSPGNVTKEYVEFADFFLKTYAVGIQQVLLKVIDQHRQRQYVSPRVLQQALSYMTQGVSHSLTWRHMKPHMQTITQEVVFPLMCYKDEDERLWQEDPYEYIRMKFNMYDDHVSPATAAQTLLCTAARKRKEVLPQKMEFCHQILMDPNADPRRKDGALHVIGALAQPLLKKRVYRDQMELVLQNYVFPLLNSNLGYLRARSCWVLHSFSPLKFHNELVLRNAVELVKQNLVDDKEMPVKVEAAIALQTLVRNQEQAKVYIRPFIKPVMQELLHIIKETENDDLTGVIQKMICEYSEEVAVIAVDMTQNLAEIFSKILQSEEYEESEEKTVMALGILSTIDTILTVMGDRKEISQQLEGICLQVIGLVLQKPIIGMAEFYEEILSLAFGLTCYSISPQMWQLLGVLYDVFQHDCFDYFTDMMPLLHNYVTVDTNMLLSDPKYLEVIYTMCKKVLTSDAGEDPECHAAKLLEVIILQCRGRGIDQCIPLFVEAVLERLTRGVKSSELRTMCLQVVIAALYYNPTQLIHTLENIRFPHSPEPITAQFINQWMNDTEFFVGLHDRKMCIIGLSVLMELPSRPAVLEEVAGQIVPSILLLFLGLKHIYASRVLNKPEQLARAQGSEEEENEEIPSDEDEVGQKGVALQSSGAPTGNDNEDEDDEDDDEYWDDEGLDGTPLEEYSTPLDYDNGEDEYQFFTASLLRVQSSDAGWYQSLTSPLSEDQRKQLQEIYNLSQQRRSAGVKGLCKKLDRGSEVRHGQEKPESDRQTPLRTDTQMSAGSIDFYTLYTFTLANITHSELIRCPGFSAAHTGYGTGRLSSLSLPRAACETGTDMTANSRGTKAAPPPVQRRRLSALPRPGAGVRLLRYAALVAVCALCYSNSLWGEFVHDDIWAITNNPDVRPGSSLRSIFTNDFWGKRMADNTSHKSYRPLCILTFKLNILLGGMTPFYFHLVNVFLHCMVTALLMHTCEQCVFEDSNFSFLTALLFSVHPIHTEAVSGIVGRADVLASVLFLLAFLSYIRSVSANRMTDEFPPTVSVLPLALSLLLGTCAMLVKETGITVFGVCVLYDFLVLCRKPLISHLSRSGLKELVRISSPFIKRACVVSLHVTVIMSIRLWLMGGSMPLFSEQDNPASFSPYLLTRFLTYCYLLAFNAWLLLAPIVLCYDWQVGSIPLVESLWDGRNIASLTLALVMLALSLNCVTCLQKMKGKEVLVGVLFLVFPFIPASNLFFRVGFVVAERVLYMPSMGYCVLVVHGLNRLYSVVSRWGAAALTVSMLVVLLLFSWKTVQQNEIWLSREALFRSGIQTLPHNAKVHYNYANFLKDRGRNQEAIYHYKTALRLYPRHASALNNLGTLTHQAEEAEVYYRRALDINPQHNRALFNLGNLLKSQGKEEEAERMLKESIRFGPHFADAYSSLASLYADQGHSKEANEIYTKGIENCPESSDLHNNFGVFLVDTGHGDRAAFHYQEAVRLKPSHYVAMVNLGRLLRSSNDNKEAELWYKRALQVVRKVDILTPLGALYYNTGRYEEALEVYREAATLQPDSTDIWLALAQVLAMAGRSAEAEKMTLGIISKTSNCIECYRLLSAIYSKQGNHTEALDALKTALQQEPSDPAVRAELHFSMGNQLREMNELDRAFQSYKLAVELKPDQSQAWMNMGGIQHIKGDYAAARMYYQRALLLSPGSKLLKENLAKLDRLEKKLQGA</sequence>
<accession>A0AA88PL42</accession>
<dbReference type="Pfam" id="PF08409">
    <property type="entry name" value="TMTC_DUF1736"/>
    <property type="match status" value="1"/>
</dbReference>
<feature type="repeat" description="TPR" evidence="20">
    <location>
        <begin position="1891"/>
        <end position="1924"/>
    </location>
</feature>
<organism evidence="24 25">
    <name type="scientific">Cirrhinus molitorella</name>
    <name type="common">mud carp</name>
    <dbReference type="NCBI Taxonomy" id="172907"/>
    <lineage>
        <taxon>Eukaryota</taxon>
        <taxon>Metazoa</taxon>
        <taxon>Chordata</taxon>
        <taxon>Craniata</taxon>
        <taxon>Vertebrata</taxon>
        <taxon>Euteleostomi</taxon>
        <taxon>Actinopterygii</taxon>
        <taxon>Neopterygii</taxon>
        <taxon>Teleostei</taxon>
        <taxon>Ostariophysi</taxon>
        <taxon>Cypriniformes</taxon>
        <taxon>Cyprinidae</taxon>
        <taxon>Labeoninae</taxon>
        <taxon>Labeonini</taxon>
        <taxon>Cirrhinus</taxon>
    </lineage>
</organism>
<evidence type="ECO:0000256" key="18">
    <source>
        <dbReference type="ARBA" id="ARBA00023136"/>
    </source>
</evidence>
<feature type="repeat" description="TPR" evidence="20">
    <location>
        <begin position="1853"/>
        <end position="1886"/>
    </location>
</feature>
<keyword evidence="10" id="KW-0963">Cytoplasm</keyword>
<keyword evidence="17 22" id="KW-1133">Transmembrane helix</keyword>
<dbReference type="Pfam" id="PF14559">
    <property type="entry name" value="TPR_19"/>
    <property type="match status" value="2"/>
</dbReference>
<dbReference type="InterPro" id="IPR019734">
    <property type="entry name" value="TPR_rpt"/>
</dbReference>
<dbReference type="Pfam" id="PF08506">
    <property type="entry name" value="Cse1"/>
    <property type="match status" value="1"/>
</dbReference>
<evidence type="ECO:0000256" key="21">
    <source>
        <dbReference type="SAM" id="MobiDB-lite"/>
    </source>
</evidence>
<dbReference type="Pfam" id="PF25758">
    <property type="entry name" value="TPR_IPO11"/>
    <property type="match status" value="1"/>
</dbReference>
<protein>
    <recommendedName>
        <fullName evidence="8">dolichyl-phosphate-mannose--protein mannosyltransferase</fullName>
        <ecNumber evidence="8">2.4.1.109</ecNumber>
    </recommendedName>
</protein>
<comment type="similarity">
    <text evidence="6">Belongs to the TMTC family.</text>
</comment>
<feature type="region of interest" description="Disordered" evidence="21">
    <location>
        <begin position="891"/>
        <end position="962"/>
    </location>
</feature>
<dbReference type="PROSITE" id="PS50166">
    <property type="entry name" value="IMPORTIN_B_NT"/>
    <property type="match status" value="1"/>
</dbReference>
<keyword evidence="16" id="KW-0653">Protein transport</keyword>
<evidence type="ECO:0000256" key="11">
    <source>
        <dbReference type="ARBA" id="ARBA00022679"/>
    </source>
</evidence>